<reference evidence="2" key="1">
    <citation type="journal article" date="2013" name="Nature">
        <title>Draft genome of the wheat A-genome progenitor Triticum urartu.</title>
        <authorList>
            <person name="Ling H.Q."/>
            <person name="Zhao S."/>
            <person name="Liu D."/>
            <person name="Wang J."/>
            <person name="Sun H."/>
            <person name="Zhang C."/>
            <person name="Fan H."/>
            <person name="Li D."/>
            <person name="Dong L."/>
            <person name="Tao Y."/>
            <person name="Gao C."/>
            <person name="Wu H."/>
            <person name="Li Y."/>
            <person name="Cui Y."/>
            <person name="Guo X."/>
            <person name="Zheng S."/>
            <person name="Wang B."/>
            <person name="Yu K."/>
            <person name="Liang Q."/>
            <person name="Yang W."/>
            <person name="Lou X."/>
            <person name="Chen J."/>
            <person name="Feng M."/>
            <person name="Jian J."/>
            <person name="Zhang X."/>
            <person name="Luo G."/>
            <person name="Jiang Y."/>
            <person name="Liu J."/>
            <person name="Wang Z."/>
            <person name="Sha Y."/>
            <person name="Zhang B."/>
            <person name="Wu H."/>
            <person name="Tang D."/>
            <person name="Shen Q."/>
            <person name="Xue P."/>
            <person name="Zou S."/>
            <person name="Wang X."/>
            <person name="Liu X."/>
            <person name="Wang F."/>
            <person name="Yang Y."/>
            <person name="An X."/>
            <person name="Dong Z."/>
            <person name="Zhang K."/>
            <person name="Zhang X."/>
            <person name="Luo M.C."/>
            <person name="Dvorak J."/>
            <person name="Tong Y."/>
            <person name="Wang J."/>
            <person name="Yang H."/>
            <person name="Li Z."/>
            <person name="Wang D."/>
            <person name="Zhang A."/>
            <person name="Wang J."/>
        </authorList>
    </citation>
    <scope>NUCLEOTIDE SEQUENCE</scope>
    <source>
        <strain evidence="2">cv. G1812</strain>
    </source>
</reference>
<reference evidence="1" key="3">
    <citation type="submission" date="2022-06" db="UniProtKB">
        <authorList>
            <consortium name="EnsemblPlants"/>
        </authorList>
    </citation>
    <scope>IDENTIFICATION</scope>
</reference>
<keyword evidence="2" id="KW-1185">Reference proteome</keyword>
<accession>A0A8R7U1P6</accession>
<sequence>MFLKRTPGSTSPLDARIVFSLADIEWSRSSYGFSPLQNEFLTKPCASKGWQPLVLLPHLLSDLDTQSSTKLPEYNLLLRCS</sequence>
<dbReference type="Gramene" id="TuG1812G0300005552.01.T02">
    <property type="protein sequence ID" value="TuG1812G0300005552.01.T02.cds457292"/>
    <property type="gene ID" value="TuG1812G0300005552.01"/>
</dbReference>
<protein>
    <submittedName>
        <fullName evidence="1">Uncharacterized protein</fullName>
    </submittedName>
</protein>
<dbReference type="Gramene" id="TuG1812G0300005552.01.T03">
    <property type="protein sequence ID" value="TuG1812G0300005552.01.T03.cds457292"/>
    <property type="gene ID" value="TuG1812G0300005552.01"/>
</dbReference>
<dbReference type="AlphaFoldDB" id="A0A8R7U1P6"/>
<dbReference type="Proteomes" id="UP000015106">
    <property type="component" value="Chromosome 3"/>
</dbReference>
<dbReference type="EnsemblPlants" id="TuG1812G0300005552.01.T03">
    <property type="protein sequence ID" value="TuG1812G0300005552.01.T03.cds457292"/>
    <property type="gene ID" value="TuG1812G0300005552.01"/>
</dbReference>
<organism evidence="1 2">
    <name type="scientific">Triticum urartu</name>
    <name type="common">Red wild einkorn</name>
    <name type="synonym">Crithodium urartu</name>
    <dbReference type="NCBI Taxonomy" id="4572"/>
    <lineage>
        <taxon>Eukaryota</taxon>
        <taxon>Viridiplantae</taxon>
        <taxon>Streptophyta</taxon>
        <taxon>Embryophyta</taxon>
        <taxon>Tracheophyta</taxon>
        <taxon>Spermatophyta</taxon>
        <taxon>Magnoliopsida</taxon>
        <taxon>Liliopsida</taxon>
        <taxon>Poales</taxon>
        <taxon>Poaceae</taxon>
        <taxon>BOP clade</taxon>
        <taxon>Pooideae</taxon>
        <taxon>Triticodae</taxon>
        <taxon>Triticeae</taxon>
        <taxon>Triticinae</taxon>
        <taxon>Triticum</taxon>
    </lineage>
</organism>
<proteinExistence type="predicted"/>
<evidence type="ECO:0000313" key="1">
    <source>
        <dbReference type="EnsemblPlants" id="TuG1812G0300005552.01.T04.cds457292"/>
    </source>
</evidence>
<dbReference type="EnsemblPlants" id="TuG1812G0300005552.01.T04">
    <property type="protein sequence ID" value="TuG1812G0300005552.01.T04.cds457292"/>
    <property type="gene ID" value="TuG1812G0300005552.01"/>
</dbReference>
<dbReference type="Gramene" id="TuG1812G0300005552.01.T04">
    <property type="protein sequence ID" value="TuG1812G0300005552.01.T04.cds457292"/>
    <property type="gene ID" value="TuG1812G0300005552.01"/>
</dbReference>
<dbReference type="Gramene" id="TuG1812G0300005552.01.T01">
    <property type="protein sequence ID" value="TuG1812G0300005552.01.T01.cds457292"/>
    <property type="gene ID" value="TuG1812G0300005552.01"/>
</dbReference>
<reference evidence="1" key="2">
    <citation type="submission" date="2018-03" db="EMBL/GenBank/DDBJ databases">
        <title>The Triticum urartu genome reveals the dynamic nature of wheat genome evolution.</title>
        <authorList>
            <person name="Ling H."/>
            <person name="Ma B."/>
            <person name="Shi X."/>
            <person name="Liu H."/>
            <person name="Dong L."/>
            <person name="Sun H."/>
            <person name="Cao Y."/>
            <person name="Gao Q."/>
            <person name="Zheng S."/>
            <person name="Li Y."/>
            <person name="Yu Y."/>
            <person name="Du H."/>
            <person name="Qi M."/>
            <person name="Li Y."/>
            <person name="Yu H."/>
            <person name="Cui Y."/>
            <person name="Wang N."/>
            <person name="Chen C."/>
            <person name="Wu H."/>
            <person name="Zhao Y."/>
            <person name="Zhang J."/>
            <person name="Li Y."/>
            <person name="Zhou W."/>
            <person name="Zhang B."/>
            <person name="Hu W."/>
            <person name="Eijk M."/>
            <person name="Tang J."/>
            <person name="Witsenboer H."/>
            <person name="Zhao S."/>
            <person name="Li Z."/>
            <person name="Zhang A."/>
            <person name="Wang D."/>
            <person name="Liang C."/>
        </authorList>
    </citation>
    <scope>NUCLEOTIDE SEQUENCE [LARGE SCALE GENOMIC DNA]</scope>
    <source>
        <strain evidence="1">cv. G1812</strain>
    </source>
</reference>
<evidence type="ECO:0000313" key="2">
    <source>
        <dbReference type="Proteomes" id="UP000015106"/>
    </source>
</evidence>
<name>A0A8R7U1P6_TRIUA</name>
<dbReference type="EnsemblPlants" id="TuG1812G0300005552.01.T02">
    <property type="protein sequence ID" value="TuG1812G0300005552.01.T02.cds457292"/>
    <property type="gene ID" value="TuG1812G0300005552.01"/>
</dbReference>
<dbReference type="EnsemblPlants" id="TuG1812G0300005552.01.T01">
    <property type="protein sequence ID" value="TuG1812G0300005552.01.T01.cds457292"/>
    <property type="gene ID" value="TuG1812G0300005552.01"/>
</dbReference>